<dbReference type="Pfam" id="PF03815">
    <property type="entry name" value="LCCL"/>
    <property type="match status" value="1"/>
</dbReference>
<proteinExistence type="predicted"/>
<keyword evidence="3" id="KW-1185">Reference proteome</keyword>
<dbReference type="EMBL" id="CP003155">
    <property type="protein sequence ID" value="AEV27934.1"/>
    <property type="molecule type" value="Genomic_DNA"/>
</dbReference>
<evidence type="ECO:0000259" key="1">
    <source>
        <dbReference type="PROSITE" id="PS50820"/>
    </source>
</evidence>
<dbReference type="InterPro" id="IPR051957">
    <property type="entry name" value="CRISP-LCCL_domain"/>
</dbReference>
<dbReference type="PANTHER" id="PTHR31331:SF1">
    <property type="entry name" value="CYSTEINE RICH SECRETORY PROTEIN LCCL DOMAIN CONTAINING 2"/>
    <property type="match status" value="1"/>
</dbReference>
<protein>
    <submittedName>
        <fullName evidence="2">LCCL domain protein</fullName>
    </submittedName>
</protein>
<name>G8QT29_SPHPG</name>
<dbReference type="PROSITE" id="PS51257">
    <property type="entry name" value="PROKAR_LIPOPROTEIN"/>
    <property type="match status" value="1"/>
</dbReference>
<accession>G8QT29</accession>
<dbReference type="KEGG" id="sgp:SpiGrapes_0070"/>
<dbReference type="Proteomes" id="UP000005632">
    <property type="component" value="Chromosome"/>
</dbReference>
<dbReference type="PROSITE" id="PS50820">
    <property type="entry name" value="LCCL"/>
    <property type="match status" value="1"/>
</dbReference>
<organism evidence="2 3">
    <name type="scientific">Sphaerochaeta pleomorpha (strain ATCC BAA-1885 / DSM 22778 / Grapes)</name>
    <dbReference type="NCBI Taxonomy" id="158190"/>
    <lineage>
        <taxon>Bacteria</taxon>
        <taxon>Pseudomonadati</taxon>
        <taxon>Spirochaetota</taxon>
        <taxon>Spirochaetia</taxon>
        <taxon>Spirochaetales</taxon>
        <taxon>Sphaerochaetaceae</taxon>
        <taxon>Sphaerochaeta</taxon>
    </lineage>
</organism>
<dbReference type="RefSeq" id="WP_014268783.1">
    <property type="nucleotide sequence ID" value="NC_016633.1"/>
</dbReference>
<dbReference type="InterPro" id="IPR036609">
    <property type="entry name" value="LCCL_sf"/>
</dbReference>
<dbReference type="OrthoDB" id="9814546at2"/>
<dbReference type="PANTHER" id="PTHR31331">
    <property type="entry name" value="LCCL DOMAIN PROTEIN (AFU_ORTHOLOGUE AFUA_5G08630)"/>
    <property type="match status" value="1"/>
</dbReference>
<dbReference type="AlphaFoldDB" id="G8QT29"/>
<feature type="domain" description="LCCL" evidence="1">
    <location>
        <begin position="85"/>
        <end position="146"/>
    </location>
</feature>
<evidence type="ECO:0000313" key="2">
    <source>
        <dbReference type="EMBL" id="AEV27934.1"/>
    </source>
</evidence>
<gene>
    <name evidence="2" type="ordered locus">SpiGrapes_0070</name>
</gene>
<dbReference type="Gene3D" id="2.170.130.20">
    <property type="entry name" value="LCCL-like domain"/>
    <property type="match status" value="1"/>
</dbReference>
<dbReference type="SUPFAM" id="SSF69848">
    <property type="entry name" value="LCCL domain"/>
    <property type="match status" value="1"/>
</dbReference>
<dbReference type="HOGENOM" id="CLU_1730514_0_0_12"/>
<dbReference type="STRING" id="158190.SpiGrapes_0070"/>
<reference evidence="2 3" key="1">
    <citation type="submission" date="2011-11" db="EMBL/GenBank/DDBJ databases">
        <title>Complete sequence of Spirochaeta sp. grapes.</title>
        <authorList>
            <consortium name="US DOE Joint Genome Institute"/>
            <person name="Lucas S."/>
            <person name="Han J."/>
            <person name="Lapidus A."/>
            <person name="Cheng J.-F."/>
            <person name="Goodwin L."/>
            <person name="Pitluck S."/>
            <person name="Peters L."/>
            <person name="Ovchinnikova G."/>
            <person name="Munk A.C."/>
            <person name="Detter J.C."/>
            <person name="Han C."/>
            <person name="Tapia R."/>
            <person name="Land M."/>
            <person name="Hauser L."/>
            <person name="Kyrpides N."/>
            <person name="Ivanova N."/>
            <person name="Pagani I."/>
            <person name="Ritalahtilisa K."/>
            <person name="Loeffler F."/>
            <person name="Woyke T."/>
        </authorList>
    </citation>
    <scope>NUCLEOTIDE SEQUENCE [LARGE SCALE GENOMIC DNA]</scope>
    <source>
        <strain evidence="3">ATCC BAA-1885 / DSM 22778 / Grapes</strain>
    </source>
</reference>
<sequence>MKHKDHYVTVLVCAIVAIVLTSCSTAGNLQFFEPMPPMVAEKEEPVIEEIIPQQFTWGITAGDFSGEIGQRFTIEIPPGGQPHTIWGTAIYTDDSSIGTAAVHMGLITFAEGGTVTFEIREGIDNYVGSTRNGVTSQSYDSWYGSFVFIGPQGTAVIW</sequence>
<dbReference type="SMART" id="SM00603">
    <property type="entry name" value="LCCL"/>
    <property type="match status" value="1"/>
</dbReference>
<dbReference type="InterPro" id="IPR004043">
    <property type="entry name" value="LCCL"/>
</dbReference>
<evidence type="ECO:0000313" key="3">
    <source>
        <dbReference type="Proteomes" id="UP000005632"/>
    </source>
</evidence>